<feature type="compositionally biased region" description="Polar residues" evidence="1">
    <location>
        <begin position="15"/>
        <end position="28"/>
    </location>
</feature>
<protein>
    <submittedName>
        <fullName evidence="2">Flocculation protein FLO11-like protein</fullName>
    </submittedName>
</protein>
<evidence type="ECO:0000256" key="1">
    <source>
        <dbReference type="SAM" id="MobiDB-lite"/>
    </source>
</evidence>
<dbReference type="Proteomes" id="UP001279410">
    <property type="component" value="Unassembled WGS sequence"/>
</dbReference>
<keyword evidence="3" id="KW-1185">Reference proteome</keyword>
<comment type="caution">
    <text evidence="2">The sequence shown here is derived from an EMBL/GenBank/DDBJ whole genome shotgun (WGS) entry which is preliminary data.</text>
</comment>
<name>A0AAD3NMR7_LATJO</name>
<evidence type="ECO:0000313" key="2">
    <source>
        <dbReference type="EMBL" id="GLD74767.1"/>
    </source>
</evidence>
<gene>
    <name evidence="2" type="ORF">AKAME5_002609900</name>
</gene>
<dbReference type="AlphaFoldDB" id="A0AAD3NMR7"/>
<evidence type="ECO:0000313" key="3">
    <source>
        <dbReference type="Proteomes" id="UP001279410"/>
    </source>
</evidence>
<dbReference type="EMBL" id="BRZM01002483">
    <property type="protein sequence ID" value="GLD74767.1"/>
    <property type="molecule type" value="Genomic_DNA"/>
</dbReference>
<proteinExistence type="predicted"/>
<reference evidence="2" key="1">
    <citation type="submission" date="2022-08" db="EMBL/GenBank/DDBJ databases">
        <title>Genome sequencing of akame (Lates japonicus).</title>
        <authorList>
            <person name="Hashiguchi Y."/>
            <person name="Takahashi H."/>
        </authorList>
    </citation>
    <scope>NUCLEOTIDE SEQUENCE</scope>
    <source>
        <strain evidence="2">Kochi</strain>
    </source>
</reference>
<sequence length="81" mass="8936">MKARPEDLRPPCFLSTKSRPQPPSQGRTLNTRILPAPQTQALEGVLLSPHPQRLGLWGRQDPSVTPWMGCGLDLVLRKQGG</sequence>
<feature type="region of interest" description="Disordered" evidence="1">
    <location>
        <begin position="1"/>
        <end position="28"/>
    </location>
</feature>
<organism evidence="2 3">
    <name type="scientific">Lates japonicus</name>
    <name type="common">Japanese lates</name>
    <dbReference type="NCBI Taxonomy" id="270547"/>
    <lineage>
        <taxon>Eukaryota</taxon>
        <taxon>Metazoa</taxon>
        <taxon>Chordata</taxon>
        <taxon>Craniata</taxon>
        <taxon>Vertebrata</taxon>
        <taxon>Euteleostomi</taxon>
        <taxon>Actinopterygii</taxon>
        <taxon>Neopterygii</taxon>
        <taxon>Teleostei</taxon>
        <taxon>Neoteleostei</taxon>
        <taxon>Acanthomorphata</taxon>
        <taxon>Carangaria</taxon>
        <taxon>Carangaria incertae sedis</taxon>
        <taxon>Centropomidae</taxon>
        <taxon>Lates</taxon>
    </lineage>
</organism>
<accession>A0AAD3NMR7</accession>